<evidence type="ECO:0000256" key="4">
    <source>
        <dbReference type="ARBA" id="ARBA00022692"/>
    </source>
</evidence>
<evidence type="ECO:0000256" key="1">
    <source>
        <dbReference type="ARBA" id="ARBA00004382"/>
    </source>
</evidence>
<evidence type="ECO:0000313" key="15">
    <source>
        <dbReference type="Proteomes" id="UP000598271"/>
    </source>
</evidence>
<dbReference type="InterPro" id="IPR000297">
    <property type="entry name" value="PPIase_PpiC"/>
</dbReference>
<accession>A0A8J3G8M6</accession>
<comment type="caution">
    <text evidence="14">The sequence shown here is derived from an EMBL/GenBank/DDBJ whole genome shotgun (WGS) entry which is preliminary data.</text>
</comment>
<dbReference type="Gene3D" id="3.10.50.40">
    <property type="match status" value="2"/>
</dbReference>
<dbReference type="PROSITE" id="PS50198">
    <property type="entry name" value="PPIC_PPIASE_2"/>
    <property type="match status" value="1"/>
</dbReference>
<evidence type="ECO:0000256" key="6">
    <source>
        <dbReference type="ARBA" id="ARBA00023136"/>
    </source>
</evidence>
<dbReference type="InterPro" id="IPR052029">
    <property type="entry name" value="PpiD_chaperone"/>
</dbReference>
<keyword evidence="11 14" id="KW-0413">Isomerase</keyword>
<dbReference type="GO" id="GO:0003755">
    <property type="term" value="F:peptidyl-prolyl cis-trans isomerase activity"/>
    <property type="evidence" value="ECO:0007669"/>
    <property type="project" value="UniProtKB-KW"/>
</dbReference>
<dbReference type="PANTHER" id="PTHR47529:SF1">
    <property type="entry name" value="PERIPLASMIC CHAPERONE PPID"/>
    <property type="match status" value="1"/>
</dbReference>
<keyword evidence="3" id="KW-0997">Cell inner membrane</keyword>
<dbReference type="PANTHER" id="PTHR47529">
    <property type="entry name" value="PEPTIDYL-PROLYL CIS-TRANS ISOMERASE D"/>
    <property type="match status" value="1"/>
</dbReference>
<dbReference type="EMBL" id="BMXF01000002">
    <property type="protein sequence ID" value="GHB67758.1"/>
    <property type="molecule type" value="Genomic_DNA"/>
</dbReference>
<keyword evidence="6 12" id="KW-0472">Membrane</keyword>
<dbReference type="SUPFAM" id="SSF54534">
    <property type="entry name" value="FKBP-like"/>
    <property type="match status" value="1"/>
</dbReference>
<dbReference type="Pfam" id="PF13616">
    <property type="entry name" value="Rotamase_3"/>
    <property type="match status" value="1"/>
</dbReference>
<dbReference type="SUPFAM" id="SSF109998">
    <property type="entry name" value="Triger factor/SurA peptide-binding domain-like"/>
    <property type="match status" value="1"/>
</dbReference>
<sequence length="703" mass="77374">MSVINKIREKSGWAVGFIGVSITLFVLGDLFGNNTLFGGGNNQTLGEIDGKEINIQDFQARMDVMRQNYEAQTGRAAGEQELTALREQAWNQMIIDIAYKKQYDKLGLTVTDEEKTDMVQGNNISPAIQQAFANPTTGAFDKSAVVNYLKNLKTLPLPQQQSWADFEKNLYADRLRQKYEGIIQMSSYVTKAEAEKEYMAQNTKANLRYLYVPFYSVPDTTIKVTDSQLSSYLKDHKDEYKGMDTRTIQYVTFPVVPNTEDSATLNTEIKNLARGLASAANDSAYARMNSDIAVPTTMSYANMSDQLKEAVTTFVPGGVYGPYREGDTYFIYKYGGTRKDSLSTVRASHILISFENPSDSAKAVARQKAEGILNQLRGGASFEALAATNSTDQGSAQRGGDLGYFQNNGGMVKPFEDAVFSHSGTGLIPRLVESQFGYHIIKVTDAKSNTLYRLATIAKTIAPSQATRDDAYRKADQFAASVDNKEEFDEAVAKDKSLVIATATRIPENANNVNAIQNAREIVRWAFNDKTGLNKVSQVFETDDQYVVAVLTGKTDADDVKVDDFRDELTAKVRNQLKAEQIISKLGTVSDLEAAAKKYGAGALVETADDITLATGLLSSAGFDPYALGKGFGSKKGQKTKPFAGENGVFVMEQLSKTPAPQIADYTPYKSQIQQNIESRASFLLNEAVRDNANIVDRRAKFF</sequence>
<feature type="domain" description="PpiC" evidence="13">
    <location>
        <begin position="342"/>
        <end position="445"/>
    </location>
</feature>
<keyword evidence="5 12" id="KW-1133">Transmembrane helix</keyword>
<reference evidence="14 15" key="1">
    <citation type="journal article" date="2014" name="Int. J. Syst. Evol. Microbiol.">
        <title>Complete genome sequence of Corynebacterium casei LMG S-19264T (=DSM 44701T), isolated from a smear-ripened cheese.</title>
        <authorList>
            <consortium name="US DOE Joint Genome Institute (JGI-PGF)"/>
            <person name="Walter F."/>
            <person name="Albersmeier A."/>
            <person name="Kalinowski J."/>
            <person name="Ruckert C."/>
        </authorList>
    </citation>
    <scope>NUCLEOTIDE SEQUENCE [LARGE SCALE GENOMIC DNA]</scope>
    <source>
        <strain evidence="14 15">KCTC 12866</strain>
    </source>
</reference>
<keyword evidence="4 12" id="KW-0812">Transmembrane</keyword>
<proteinExistence type="inferred from homology"/>
<keyword evidence="2" id="KW-1003">Cell membrane</keyword>
<comment type="similarity">
    <text evidence="8">Belongs to the PpiD chaperone family.</text>
</comment>
<dbReference type="InterPro" id="IPR046357">
    <property type="entry name" value="PPIase_dom_sf"/>
</dbReference>
<evidence type="ECO:0000256" key="12">
    <source>
        <dbReference type="SAM" id="Phobius"/>
    </source>
</evidence>
<evidence type="ECO:0000256" key="3">
    <source>
        <dbReference type="ARBA" id="ARBA00022519"/>
    </source>
</evidence>
<evidence type="ECO:0000256" key="11">
    <source>
        <dbReference type="PROSITE-ProRule" id="PRU00278"/>
    </source>
</evidence>
<keyword evidence="7" id="KW-0143">Chaperone</keyword>
<name>A0A8J3G8M6_9BACT</name>
<dbReference type="InterPro" id="IPR023058">
    <property type="entry name" value="PPIase_PpiC_CS"/>
</dbReference>
<dbReference type="GO" id="GO:0005886">
    <property type="term" value="C:plasma membrane"/>
    <property type="evidence" value="ECO:0007669"/>
    <property type="project" value="UniProtKB-SubCell"/>
</dbReference>
<keyword evidence="11" id="KW-0697">Rotamase</keyword>
<dbReference type="InterPro" id="IPR027304">
    <property type="entry name" value="Trigger_fact/SurA_dom_sf"/>
</dbReference>
<evidence type="ECO:0000259" key="13">
    <source>
        <dbReference type="PROSITE" id="PS50198"/>
    </source>
</evidence>
<dbReference type="PROSITE" id="PS01096">
    <property type="entry name" value="PPIC_PPIASE_1"/>
    <property type="match status" value="1"/>
</dbReference>
<protein>
    <recommendedName>
        <fullName evidence="9">Periplasmic chaperone PpiD</fullName>
    </recommendedName>
    <alternativeName>
        <fullName evidence="10">Periplasmic folding chaperone</fullName>
    </alternativeName>
</protein>
<evidence type="ECO:0000313" key="14">
    <source>
        <dbReference type="EMBL" id="GHB67758.1"/>
    </source>
</evidence>
<dbReference type="Pfam" id="PF13623">
    <property type="entry name" value="SurA_N_2"/>
    <property type="match status" value="1"/>
</dbReference>
<evidence type="ECO:0000256" key="8">
    <source>
        <dbReference type="ARBA" id="ARBA00038408"/>
    </source>
</evidence>
<evidence type="ECO:0000256" key="9">
    <source>
        <dbReference type="ARBA" id="ARBA00040743"/>
    </source>
</evidence>
<evidence type="ECO:0000256" key="2">
    <source>
        <dbReference type="ARBA" id="ARBA00022475"/>
    </source>
</evidence>
<organism evidence="14 15">
    <name type="scientific">Persicitalea jodogahamensis</name>
    <dbReference type="NCBI Taxonomy" id="402147"/>
    <lineage>
        <taxon>Bacteria</taxon>
        <taxon>Pseudomonadati</taxon>
        <taxon>Bacteroidota</taxon>
        <taxon>Cytophagia</taxon>
        <taxon>Cytophagales</taxon>
        <taxon>Spirosomataceae</taxon>
        <taxon>Persicitalea</taxon>
    </lineage>
</organism>
<dbReference type="Proteomes" id="UP000598271">
    <property type="component" value="Unassembled WGS sequence"/>
</dbReference>
<keyword evidence="15" id="KW-1185">Reference proteome</keyword>
<gene>
    <name evidence="14" type="ORF">GCM10007390_21340</name>
</gene>
<evidence type="ECO:0000256" key="5">
    <source>
        <dbReference type="ARBA" id="ARBA00022989"/>
    </source>
</evidence>
<comment type="subcellular location">
    <subcellularLocation>
        <location evidence="1">Cell inner membrane</location>
        <topology evidence="1">Single-pass type II membrane protein</topology>
        <orientation evidence="1">Periplasmic side</orientation>
    </subcellularLocation>
</comment>
<evidence type="ECO:0000256" key="7">
    <source>
        <dbReference type="ARBA" id="ARBA00023186"/>
    </source>
</evidence>
<evidence type="ECO:0000256" key="10">
    <source>
        <dbReference type="ARBA" id="ARBA00042775"/>
    </source>
</evidence>
<feature type="transmembrane region" description="Helical" evidence="12">
    <location>
        <begin position="12"/>
        <end position="32"/>
    </location>
</feature>
<dbReference type="RefSeq" id="WP_189564435.1">
    <property type="nucleotide sequence ID" value="NZ_BMXF01000002.1"/>
</dbReference>
<dbReference type="AlphaFoldDB" id="A0A8J3G8M6"/>